<organism evidence="3 4">
    <name type="scientific">Pantoea brenneri</name>
    <dbReference type="NCBI Taxonomy" id="472694"/>
    <lineage>
        <taxon>Bacteria</taxon>
        <taxon>Pseudomonadati</taxon>
        <taxon>Pseudomonadota</taxon>
        <taxon>Gammaproteobacteria</taxon>
        <taxon>Enterobacterales</taxon>
        <taxon>Erwiniaceae</taxon>
        <taxon>Pantoea</taxon>
    </lineage>
</organism>
<dbReference type="EMBL" id="CABWMH010000005">
    <property type="protein sequence ID" value="VXB34484.1"/>
    <property type="molecule type" value="Genomic_DNA"/>
</dbReference>
<feature type="domain" description="DUF7834" evidence="2">
    <location>
        <begin position="1"/>
        <end position="76"/>
    </location>
</feature>
<evidence type="ECO:0000256" key="1">
    <source>
        <dbReference type="SAM" id="Phobius"/>
    </source>
</evidence>
<proteinExistence type="predicted"/>
<keyword evidence="1" id="KW-0472">Membrane</keyword>
<comment type="caution">
    <text evidence="3">The sequence shown here is derived from an EMBL/GenBank/DDBJ whole genome shotgun (WGS) entry which is preliminary data.</text>
</comment>
<dbReference type="Pfam" id="PF25202">
    <property type="entry name" value="DUF7834"/>
    <property type="match status" value="1"/>
</dbReference>
<dbReference type="InterPro" id="IPR057156">
    <property type="entry name" value="DUF7834"/>
</dbReference>
<dbReference type="Proteomes" id="UP000433737">
    <property type="component" value="Unassembled WGS sequence"/>
</dbReference>
<gene>
    <name evidence="3" type="ORF">PANT111_130392</name>
</gene>
<feature type="transmembrane region" description="Helical" evidence="1">
    <location>
        <begin position="12"/>
        <end position="31"/>
    </location>
</feature>
<reference evidence="3 4" key="1">
    <citation type="submission" date="2019-10" db="EMBL/GenBank/DDBJ databases">
        <authorList>
            <person name="Karimi E."/>
        </authorList>
    </citation>
    <scope>NUCLEOTIDE SEQUENCE [LARGE SCALE GENOMIC DNA]</scope>
    <source>
        <strain evidence="3">Pantoea sp. 111</strain>
    </source>
</reference>
<evidence type="ECO:0000313" key="3">
    <source>
        <dbReference type="EMBL" id="VXB34484.1"/>
    </source>
</evidence>
<name>A0AAX3J2K2_9GAMM</name>
<evidence type="ECO:0000259" key="2">
    <source>
        <dbReference type="Pfam" id="PF25202"/>
    </source>
</evidence>
<sequence>MALLMYVDRFGYQHLLAFAVGLELVLGGLRLEKSYIFKESPLKYLRDAPYNLLDEICGAYRPQEVMAFLRSEIERSKGYGNAVSIVLSKGVQGRYLNALLDYFNLDGIPEGDSWVLKGWLGMEK</sequence>
<evidence type="ECO:0000313" key="4">
    <source>
        <dbReference type="Proteomes" id="UP000433737"/>
    </source>
</evidence>
<protein>
    <recommendedName>
        <fullName evidence="2">DUF7834 domain-containing protein</fullName>
    </recommendedName>
</protein>
<accession>A0AAX3J2K2</accession>
<keyword evidence="1" id="KW-1133">Transmembrane helix</keyword>
<keyword evidence="1" id="KW-0812">Transmembrane</keyword>
<dbReference type="AlphaFoldDB" id="A0AAX3J2K2"/>